<dbReference type="AlphaFoldDB" id="A0A1Y0B2Y6"/>
<gene>
    <name evidence="2" type="ORF">AEK19_MT1586</name>
</gene>
<feature type="transmembrane region" description="Helical" evidence="1">
    <location>
        <begin position="9"/>
        <end position="27"/>
    </location>
</feature>
<dbReference type="EMBL" id="KY774314">
    <property type="protein sequence ID" value="ART31770.1"/>
    <property type="molecule type" value="Genomic_DNA"/>
</dbReference>
<organism evidence="2">
    <name type="scientific">Utricularia reniformis</name>
    <dbReference type="NCBI Taxonomy" id="192314"/>
    <lineage>
        <taxon>Eukaryota</taxon>
        <taxon>Viridiplantae</taxon>
        <taxon>Streptophyta</taxon>
        <taxon>Embryophyta</taxon>
        <taxon>Tracheophyta</taxon>
        <taxon>Spermatophyta</taxon>
        <taxon>Magnoliopsida</taxon>
        <taxon>eudicotyledons</taxon>
        <taxon>Gunneridae</taxon>
        <taxon>Pentapetalae</taxon>
        <taxon>asterids</taxon>
        <taxon>lamiids</taxon>
        <taxon>Lamiales</taxon>
        <taxon>Lentibulariaceae</taxon>
        <taxon>Utricularia</taxon>
    </lineage>
</organism>
<evidence type="ECO:0000313" key="2">
    <source>
        <dbReference type="EMBL" id="ART31770.1"/>
    </source>
</evidence>
<evidence type="ECO:0000256" key="1">
    <source>
        <dbReference type="SAM" id="Phobius"/>
    </source>
</evidence>
<sequence length="30" mass="3295">MSFPGCQSLAGLLPLISYSMSVGFFWLRGE</sequence>
<protein>
    <submittedName>
        <fullName evidence="2">Uncharacterized protein</fullName>
    </submittedName>
</protein>
<geneLocation type="mitochondrion" evidence="2"/>
<proteinExistence type="predicted"/>
<accession>A0A1Y0B2Y6</accession>
<reference evidence="2" key="1">
    <citation type="submission" date="2017-03" db="EMBL/GenBank/DDBJ databases">
        <title>The mitochondrial genome of the carnivorous plant Utricularia reniformis (Lentibulariaceae): structure, comparative analysis and evolutionary landmarks.</title>
        <authorList>
            <person name="Silva S.R."/>
            <person name="Alvarenga D.O."/>
            <person name="Michael T.P."/>
            <person name="Miranda V.F.O."/>
            <person name="Varani A.M."/>
        </authorList>
    </citation>
    <scope>NUCLEOTIDE SEQUENCE</scope>
</reference>
<keyword evidence="1" id="KW-0812">Transmembrane</keyword>
<keyword evidence="1" id="KW-0472">Membrane</keyword>
<keyword evidence="1" id="KW-1133">Transmembrane helix</keyword>
<name>A0A1Y0B2Y6_9LAMI</name>
<keyword evidence="2" id="KW-0496">Mitochondrion</keyword>